<protein>
    <submittedName>
        <fullName evidence="1">Uncharacterized protein</fullName>
    </submittedName>
</protein>
<comment type="caution">
    <text evidence="1">The sequence shown here is derived from an EMBL/GenBank/DDBJ whole genome shotgun (WGS) entry which is preliminary data.</text>
</comment>
<dbReference type="AlphaFoldDB" id="R9B723"/>
<gene>
    <name evidence="1" type="ORF">F896_00412</name>
</gene>
<evidence type="ECO:0000313" key="2">
    <source>
        <dbReference type="Proteomes" id="UP000016203"/>
    </source>
</evidence>
<dbReference type="Proteomes" id="UP000016203">
    <property type="component" value="Unassembled WGS sequence"/>
</dbReference>
<reference evidence="1 2" key="1">
    <citation type="submission" date="2013-03" db="EMBL/GenBank/DDBJ databases">
        <title>The Genome Sequence of Acinetobacter sp. CIP 110321.</title>
        <authorList>
            <consortium name="The Broad Institute Genome Sequencing Platform"/>
            <consortium name="The Broad Institute Genome Sequencing Center for Infectious Disease"/>
            <person name="Cerqueira G."/>
            <person name="Feldgarden M."/>
            <person name="Courvalin P."/>
            <person name="Perichon B."/>
            <person name="Grillot-Courvalin C."/>
            <person name="Clermont D."/>
            <person name="Rocha E."/>
            <person name="Yoon E.-J."/>
            <person name="Nemec A."/>
            <person name="Walker B."/>
            <person name="Young S.K."/>
            <person name="Zeng Q."/>
            <person name="Gargeya S."/>
            <person name="Fitzgerald M."/>
            <person name="Haas B."/>
            <person name="Abouelleil A."/>
            <person name="Alvarado L."/>
            <person name="Arachchi H.M."/>
            <person name="Berlin A.M."/>
            <person name="Chapman S.B."/>
            <person name="Dewar J."/>
            <person name="Goldberg J."/>
            <person name="Griggs A."/>
            <person name="Gujja S."/>
            <person name="Hansen M."/>
            <person name="Howarth C."/>
            <person name="Imamovic A."/>
            <person name="Larimer J."/>
            <person name="McCowan C."/>
            <person name="Murphy C."/>
            <person name="Neiman D."/>
            <person name="Pearson M."/>
            <person name="Priest M."/>
            <person name="Roberts A."/>
            <person name="Saif S."/>
            <person name="Shea T."/>
            <person name="Sisk P."/>
            <person name="Sykes S."/>
            <person name="Wortman J."/>
            <person name="Nusbaum C."/>
            <person name="Birren B."/>
        </authorList>
    </citation>
    <scope>NUCLEOTIDE SEQUENCE [LARGE SCALE GENOMIC DNA]</scope>
    <source>
        <strain evidence="1 2">CIP 110321</strain>
    </source>
</reference>
<proteinExistence type="predicted"/>
<organism evidence="1 2">
    <name type="scientific">Acinetobacter genomosp. 15BJ</name>
    <dbReference type="NCBI Taxonomy" id="106651"/>
    <lineage>
        <taxon>Bacteria</taxon>
        <taxon>Pseudomonadati</taxon>
        <taxon>Pseudomonadota</taxon>
        <taxon>Gammaproteobacteria</taxon>
        <taxon>Moraxellales</taxon>
        <taxon>Moraxellaceae</taxon>
        <taxon>Acinetobacter</taxon>
    </lineage>
</organism>
<name>R9B723_9GAMM</name>
<accession>R9B723</accession>
<evidence type="ECO:0000313" key="1">
    <source>
        <dbReference type="EMBL" id="EOR10284.1"/>
    </source>
</evidence>
<dbReference type="EMBL" id="AQFL01000004">
    <property type="protein sequence ID" value="EOR10284.1"/>
    <property type="molecule type" value="Genomic_DNA"/>
</dbReference>
<dbReference type="HOGENOM" id="CLU_3362746_0_0_6"/>
<sequence length="35" mass="4134">MFLHHRFTSSAFPKAELFFVCFLQSIDENNTTEQP</sequence>